<comment type="caution">
    <text evidence="2">The sequence shown here is derived from an EMBL/GenBank/DDBJ whole genome shotgun (WGS) entry which is preliminary data.</text>
</comment>
<gene>
    <name evidence="2" type="ORF">GCM10009754_26410</name>
</gene>
<dbReference type="Pfam" id="PF17128">
    <property type="entry name" value="DUF5107"/>
    <property type="match status" value="1"/>
</dbReference>
<evidence type="ECO:0000313" key="2">
    <source>
        <dbReference type="EMBL" id="GAA1955458.1"/>
    </source>
</evidence>
<feature type="domain" description="DUF5107" evidence="1">
    <location>
        <begin position="71"/>
        <end position="332"/>
    </location>
</feature>
<sequence>MTRLYRGEVRLPCAELGGENPLPPLVLLDKAQRVTNLGELPADLASNVEYGALRSVLPCLLQDSYDRDRRERALPALVLENDHVTATVLPSLGGRLFSLFHKGEQRELLYRNPVFQPANLGLRGAWFAGGVEWNLGSTGHTALTCEPMHASRVDGPDGTPVLRLWEWERTRDLPYQVDFWLPPDSEFLHVGVRVRNPHPHDVPAYWWSNIAVTRTEHTRVLAPATQAWHYGYGGRLDLVAVPGESDLTYPARHEQAADFFFEVRQDHDPWIAAVEADGRGLAQLSTRRLRGRKLFVWGESDGGHHWQEWLAPGAPGYLEIQAGLARTQLEHLRLPAGQAWEWLEAYGPIRTDSAHGDWDSAVRAAEGTLPFADLDERHQRWREIADREPAEILHRGSGWGALEAARSGGPALPGTPFPADTLGEAQRPWLALLDGAMGGTDPLAAPAGTLVSEPWRALLEKAAESWEVWYHRGVARWYAEDRAGAVEAWRASVEASPNPWALRNLAVAGEDPAALLAAAHRMAPGVRPLAIEAVTAALDDPASAGALIEALSPELRAHGRIKLLEARVKLALGDREGALRIFTDGFELPDVREGETSLSDTWQALAGDEPLPARYDFRMKK</sequence>
<protein>
    <submittedName>
        <fullName evidence="2">DUF5107 domain-containing protein</fullName>
    </submittedName>
</protein>
<proteinExistence type="predicted"/>
<dbReference type="InterPro" id="IPR033396">
    <property type="entry name" value="DUF5107"/>
</dbReference>
<evidence type="ECO:0000313" key="3">
    <source>
        <dbReference type="Proteomes" id="UP001501116"/>
    </source>
</evidence>
<keyword evidence="3" id="KW-1185">Reference proteome</keyword>
<accession>A0ABP5C2B6</accession>
<reference evidence="3" key="1">
    <citation type="journal article" date="2019" name="Int. J. Syst. Evol. Microbiol.">
        <title>The Global Catalogue of Microorganisms (GCM) 10K type strain sequencing project: providing services to taxonomists for standard genome sequencing and annotation.</title>
        <authorList>
            <consortium name="The Broad Institute Genomics Platform"/>
            <consortium name="The Broad Institute Genome Sequencing Center for Infectious Disease"/>
            <person name="Wu L."/>
            <person name="Ma J."/>
        </authorList>
    </citation>
    <scope>NUCLEOTIDE SEQUENCE [LARGE SCALE GENOMIC DNA]</scope>
    <source>
        <strain evidence="3">JCM 14545</strain>
    </source>
</reference>
<name>A0ABP5C2B6_9PSEU</name>
<dbReference type="EMBL" id="BAAANN010000009">
    <property type="protein sequence ID" value="GAA1955458.1"/>
    <property type="molecule type" value="Genomic_DNA"/>
</dbReference>
<dbReference type="RefSeq" id="WP_344417323.1">
    <property type="nucleotide sequence ID" value="NZ_BAAANN010000009.1"/>
</dbReference>
<evidence type="ECO:0000259" key="1">
    <source>
        <dbReference type="Pfam" id="PF17128"/>
    </source>
</evidence>
<dbReference type="Proteomes" id="UP001501116">
    <property type="component" value="Unassembled WGS sequence"/>
</dbReference>
<organism evidence="2 3">
    <name type="scientific">Amycolatopsis minnesotensis</name>
    <dbReference type="NCBI Taxonomy" id="337894"/>
    <lineage>
        <taxon>Bacteria</taxon>
        <taxon>Bacillati</taxon>
        <taxon>Actinomycetota</taxon>
        <taxon>Actinomycetes</taxon>
        <taxon>Pseudonocardiales</taxon>
        <taxon>Pseudonocardiaceae</taxon>
        <taxon>Amycolatopsis</taxon>
    </lineage>
</organism>